<dbReference type="Gene3D" id="3.50.50.60">
    <property type="entry name" value="FAD/NAD(P)-binding domain"/>
    <property type="match status" value="2"/>
</dbReference>
<gene>
    <name evidence="6" type="ORF">JZ786_02285</name>
</gene>
<dbReference type="InterPro" id="IPR050097">
    <property type="entry name" value="Ferredoxin-NADP_redctase_2"/>
</dbReference>
<dbReference type="RefSeq" id="WP_206657233.1">
    <property type="nucleotide sequence ID" value="NZ_CP071182.1"/>
</dbReference>
<reference evidence="6 7" key="1">
    <citation type="submission" date="2021-02" db="EMBL/GenBank/DDBJ databases">
        <title>Alicyclobacillus curvatus sp. nov. and Alicyclobacillus mengziensis sp. nov., two acidophilic bacteria isolated from acid mine drainage.</title>
        <authorList>
            <person name="Huang Y."/>
        </authorList>
    </citation>
    <scope>NUCLEOTIDE SEQUENCE [LARGE SCALE GENOMIC DNA]</scope>
    <source>
        <strain evidence="6 7">S30H14</strain>
    </source>
</reference>
<dbReference type="GO" id="GO:0016491">
    <property type="term" value="F:oxidoreductase activity"/>
    <property type="evidence" value="ECO:0007669"/>
    <property type="project" value="UniProtKB-KW"/>
</dbReference>
<keyword evidence="4" id="KW-0560">Oxidoreductase</keyword>
<evidence type="ECO:0000259" key="5">
    <source>
        <dbReference type="Pfam" id="PF07992"/>
    </source>
</evidence>
<feature type="domain" description="FAD/NAD(P)-binding" evidence="5">
    <location>
        <begin position="33"/>
        <end position="326"/>
    </location>
</feature>
<organism evidence="6 7">
    <name type="scientific">Alicyclobacillus mengziensis</name>
    <dbReference type="NCBI Taxonomy" id="2931921"/>
    <lineage>
        <taxon>Bacteria</taxon>
        <taxon>Bacillati</taxon>
        <taxon>Bacillota</taxon>
        <taxon>Bacilli</taxon>
        <taxon>Bacillales</taxon>
        <taxon>Alicyclobacillaceae</taxon>
        <taxon>Alicyclobacillus</taxon>
    </lineage>
</organism>
<dbReference type="EMBL" id="CP071182">
    <property type="protein sequence ID" value="QSO47890.1"/>
    <property type="molecule type" value="Genomic_DNA"/>
</dbReference>
<evidence type="ECO:0000313" key="7">
    <source>
        <dbReference type="Proteomes" id="UP000663505"/>
    </source>
</evidence>
<name>A0A9X7VZX2_9BACL</name>
<evidence type="ECO:0000313" key="6">
    <source>
        <dbReference type="EMBL" id="QSO47890.1"/>
    </source>
</evidence>
<evidence type="ECO:0000256" key="3">
    <source>
        <dbReference type="ARBA" id="ARBA00022630"/>
    </source>
</evidence>
<evidence type="ECO:0000256" key="2">
    <source>
        <dbReference type="ARBA" id="ARBA00011738"/>
    </source>
</evidence>
<dbReference type="KEGG" id="afx:JZ786_02285"/>
<dbReference type="InterPro" id="IPR036188">
    <property type="entry name" value="FAD/NAD-bd_sf"/>
</dbReference>
<evidence type="ECO:0000256" key="4">
    <source>
        <dbReference type="ARBA" id="ARBA00023002"/>
    </source>
</evidence>
<comment type="cofactor">
    <cofactor evidence="1">
        <name>FAD</name>
        <dbReference type="ChEBI" id="CHEBI:57692"/>
    </cofactor>
</comment>
<dbReference type="PANTHER" id="PTHR48105">
    <property type="entry name" value="THIOREDOXIN REDUCTASE 1-RELATED-RELATED"/>
    <property type="match status" value="1"/>
</dbReference>
<keyword evidence="7" id="KW-1185">Reference proteome</keyword>
<accession>A0A9X7VZX2</accession>
<dbReference type="PRINTS" id="PR00469">
    <property type="entry name" value="PNDRDTASEII"/>
</dbReference>
<keyword evidence="3" id="KW-0285">Flavoprotein</keyword>
<comment type="subunit">
    <text evidence="2">Homodimer.</text>
</comment>
<proteinExistence type="predicted"/>
<evidence type="ECO:0000256" key="1">
    <source>
        <dbReference type="ARBA" id="ARBA00001974"/>
    </source>
</evidence>
<dbReference type="AlphaFoldDB" id="A0A9X7VZX2"/>
<protein>
    <submittedName>
        <fullName evidence="6">NAD(P)/FAD-dependent oxidoreductase</fullName>
    </submittedName>
</protein>
<dbReference type="InterPro" id="IPR023753">
    <property type="entry name" value="FAD/NAD-binding_dom"/>
</dbReference>
<dbReference type="PRINTS" id="PR00368">
    <property type="entry name" value="FADPNR"/>
</dbReference>
<dbReference type="Pfam" id="PF07992">
    <property type="entry name" value="Pyr_redox_2"/>
    <property type="match status" value="1"/>
</dbReference>
<dbReference type="Proteomes" id="UP000663505">
    <property type="component" value="Chromosome"/>
</dbReference>
<dbReference type="SUPFAM" id="SSF51905">
    <property type="entry name" value="FAD/NAD(P)-binding domain"/>
    <property type="match status" value="1"/>
</dbReference>
<sequence>MSCKSDVHDHRPTGAAVSSQVHIAQSNFPTETNILIIGGGPAGLSAAYTCKTLGVPHLLLEAAEELGGQLRWTHSTIRGVIGSANLVPADVCKQLVSTVTMSGCIFRTRAAVIGLDVGERTAIVSVSEVTHKVRFDSLILATGASERRLGVAGEELPPVFGARFSTSRSAAQFANRRVVVVGGGDRALEGALHLALAGAEVFVVHRRAQFRARPDFQQRVWLDSRIHVVLSTVVEEMKSDEQSQAVVVTLRDTSNGRIFNERVDAVVVRIGMEPQISLIRAFVDLSDDGTVLTDRFLQTSQPGIYAVGDTCTPAWGASVVTAIGHGALAVRHASHSQL</sequence>